<gene>
    <name evidence="7" type="ordered locus">M5M_08425</name>
</gene>
<evidence type="ECO:0000256" key="5">
    <source>
        <dbReference type="ARBA" id="ARBA00023136"/>
    </source>
</evidence>
<evidence type="ECO:0000256" key="6">
    <source>
        <dbReference type="SAM" id="Phobius"/>
    </source>
</evidence>
<evidence type="ECO:0008006" key="9">
    <source>
        <dbReference type="Google" id="ProtNLM"/>
    </source>
</evidence>
<organism evidence="7 8">
    <name type="scientific">Simiduia agarivorans (strain DSM 21679 / JCM 13881 / BCRC 17597 / SA1)</name>
    <dbReference type="NCBI Taxonomy" id="1117647"/>
    <lineage>
        <taxon>Bacteria</taxon>
        <taxon>Pseudomonadati</taxon>
        <taxon>Pseudomonadota</taxon>
        <taxon>Gammaproteobacteria</taxon>
        <taxon>Cellvibrionales</taxon>
        <taxon>Cellvibrionaceae</taxon>
        <taxon>Simiduia</taxon>
    </lineage>
</organism>
<keyword evidence="3 6" id="KW-0812">Transmembrane</keyword>
<evidence type="ECO:0000313" key="7">
    <source>
        <dbReference type="EMBL" id="AFU98874.1"/>
    </source>
</evidence>
<comment type="similarity">
    <text evidence="2">Belongs to the autoinducer-2 exporter (AI-2E) (TC 2.A.86) family.</text>
</comment>
<sequence>MPDHRSHPILLFLLGLAAFVVVVAGMREAQPLLVPFLLSLFIAVICSPPLLWLKARGVPSGLAVIVVIAMIIAMGVLLGVVVGGSLTAFKGDLPEYQARLQTMSAGARDWLEAKGLVIDVALWKDSFKPSTALALAGSTLSSLGNLMTNAFLILLTVIFILTEEMRFADRLAKSSANLQTAIAGINRFTASVNHYMALKSVLSLATGACVSALLWALGVDYPLLWGTLAFLLNFVPNLGSLLAAVPPVLLALVQLGVTEAVYTAIGFVAINMVIGNVIEPRVMGKGLNLSTLVVFLSLVFWGWVLGPVGMLLSVPLTITVKIALESNDNTAWMGVLLGDSAPVVEALEDKVEEPKADE</sequence>
<evidence type="ECO:0000256" key="3">
    <source>
        <dbReference type="ARBA" id="ARBA00022692"/>
    </source>
</evidence>
<name>K4KI96_SIMAS</name>
<dbReference type="InterPro" id="IPR002549">
    <property type="entry name" value="AI-2E-like"/>
</dbReference>
<dbReference type="Proteomes" id="UP000000466">
    <property type="component" value="Chromosome"/>
</dbReference>
<keyword evidence="4 6" id="KW-1133">Transmembrane helix</keyword>
<feature type="transmembrane region" description="Helical" evidence="6">
    <location>
        <begin position="290"/>
        <end position="312"/>
    </location>
</feature>
<feature type="transmembrane region" description="Helical" evidence="6">
    <location>
        <begin position="260"/>
        <end position="278"/>
    </location>
</feature>
<dbReference type="PANTHER" id="PTHR21716">
    <property type="entry name" value="TRANSMEMBRANE PROTEIN"/>
    <property type="match status" value="1"/>
</dbReference>
<feature type="transmembrane region" description="Helical" evidence="6">
    <location>
        <begin position="132"/>
        <end position="161"/>
    </location>
</feature>
<dbReference type="GO" id="GO:0055085">
    <property type="term" value="P:transmembrane transport"/>
    <property type="evidence" value="ECO:0007669"/>
    <property type="project" value="TreeGrafter"/>
</dbReference>
<feature type="transmembrane region" description="Helical" evidence="6">
    <location>
        <begin position="9"/>
        <end position="26"/>
    </location>
</feature>
<feature type="transmembrane region" description="Helical" evidence="6">
    <location>
        <begin position="62"/>
        <end position="86"/>
    </location>
</feature>
<feature type="transmembrane region" description="Helical" evidence="6">
    <location>
        <begin position="223"/>
        <end position="253"/>
    </location>
</feature>
<accession>K4KI96</accession>
<feature type="transmembrane region" description="Helical" evidence="6">
    <location>
        <begin position="196"/>
        <end position="217"/>
    </location>
</feature>
<comment type="subcellular location">
    <subcellularLocation>
        <location evidence="1">Membrane</location>
        <topology evidence="1">Multi-pass membrane protein</topology>
    </subcellularLocation>
</comment>
<keyword evidence="8" id="KW-1185">Reference proteome</keyword>
<dbReference type="EMBL" id="CP003746">
    <property type="protein sequence ID" value="AFU98874.1"/>
    <property type="molecule type" value="Genomic_DNA"/>
</dbReference>
<evidence type="ECO:0000256" key="1">
    <source>
        <dbReference type="ARBA" id="ARBA00004141"/>
    </source>
</evidence>
<evidence type="ECO:0000313" key="8">
    <source>
        <dbReference type="Proteomes" id="UP000000466"/>
    </source>
</evidence>
<dbReference type="eggNOG" id="COG0628">
    <property type="taxonomic scope" value="Bacteria"/>
</dbReference>
<keyword evidence="5 6" id="KW-0472">Membrane</keyword>
<dbReference type="STRING" id="1117647.M5M_08425"/>
<dbReference type="GO" id="GO:0016020">
    <property type="term" value="C:membrane"/>
    <property type="evidence" value="ECO:0007669"/>
    <property type="project" value="UniProtKB-SubCell"/>
</dbReference>
<dbReference type="OrthoDB" id="9799225at2"/>
<evidence type="ECO:0000256" key="4">
    <source>
        <dbReference type="ARBA" id="ARBA00022989"/>
    </source>
</evidence>
<evidence type="ECO:0000256" key="2">
    <source>
        <dbReference type="ARBA" id="ARBA00009773"/>
    </source>
</evidence>
<reference evidence="7 8" key="1">
    <citation type="journal article" date="2013" name="Genome Announc.">
        <title>Complete genome sequence of Simiduia agarivorans SA1(T), a marine bacterium able to degrade a variety of polysaccharides.</title>
        <authorList>
            <person name="Lin S.Y."/>
            <person name="Shieh W.Y."/>
            <person name="Chen J.S."/>
            <person name="Tang S.L."/>
        </authorList>
    </citation>
    <scope>NUCLEOTIDE SEQUENCE [LARGE SCALE GENOMIC DNA]</scope>
    <source>
        <strain evidence="8">DSM 21679 / JCM 13881 / BCRC 17597 / SA1</strain>
    </source>
</reference>
<dbReference type="Pfam" id="PF01594">
    <property type="entry name" value="AI-2E_transport"/>
    <property type="match status" value="1"/>
</dbReference>
<proteinExistence type="inferred from homology"/>
<dbReference type="RefSeq" id="WP_015047039.1">
    <property type="nucleotide sequence ID" value="NC_018868.3"/>
</dbReference>
<protein>
    <recommendedName>
        <fullName evidence="9">AI-2E family transporter</fullName>
    </recommendedName>
</protein>
<dbReference type="AlphaFoldDB" id="K4KI96"/>
<dbReference type="HOGENOM" id="CLU_031275_0_3_6"/>
<dbReference type="KEGG" id="saga:M5M_08425"/>
<dbReference type="PANTHER" id="PTHR21716:SF64">
    <property type="entry name" value="AI-2 TRANSPORT PROTEIN TQSA"/>
    <property type="match status" value="1"/>
</dbReference>
<feature type="transmembrane region" description="Helical" evidence="6">
    <location>
        <begin position="32"/>
        <end position="53"/>
    </location>
</feature>